<evidence type="ECO:0000313" key="4">
    <source>
        <dbReference type="Proteomes" id="UP000249135"/>
    </source>
</evidence>
<organism evidence="3 4">
    <name type="scientific">Variovorax paradoxus</name>
    <dbReference type="NCBI Taxonomy" id="34073"/>
    <lineage>
        <taxon>Bacteria</taxon>
        <taxon>Pseudomonadati</taxon>
        <taxon>Pseudomonadota</taxon>
        <taxon>Betaproteobacteria</taxon>
        <taxon>Burkholderiales</taxon>
        <taxon>Comamonadaceae</taxon>
        <taxon>Variovorax</taxon>
    </lineage>
</organism>
<keyword evidence="1" id="KW-0812">Transmembrane</keyword>
<proteinExistence type="predicted"/>
<feature type="transmembrane region" description="Helical" evidence="1">
    <location>
        <begin position="95"/>
        <end position="117"/>
    </location>
</feature>
<evidence type="ECO:0000256" key="1">
    <source>
        <dbReference type="SAM" id="Phobius"/>
    </source>
</evidence>
<feature type="transmembrane region" description="Helical" evidence="1">
    <location>
        <begin position="138"/>
        <end position="158"/>
    </location>
</feature>
<keyword evidence="1" id="KW-1133">Transmembrane helix</keyword>
<keyword evidence="1" id="KW-0472">Membrane</keyword>
<feature type="transmembrane region" description="Helical" evidence="1">
    <location>
        <begin position="27"/>
        <end position="47"/>
    </location>
</feature>
<dbReference type="AlphaFoldDB" id="A0A2W5S846"/>
<dbReference type="Pfam" id="PF20349">
    <property type="entry name" value="DUF6644"/>
    <property type="match status" value="1"/>
</dbReference>
<feature type="transmembrane region" description="Helical" evidence="1">
    <location>
        <begin position="68"/>
        <end position="89"/>
    </location>
</feature>
<sequence>MPEAVLPVLNALGRWPGAQWLQGSGTAYLIVNALHILGIGLLVGAILPLDLRLAGFFRRVPLAPLVEFLARAAAVGVVLALTTGVWLFTVKPGDYWVNTAFRIKLLLLAIALLNVAWQHRGGALATIAASGHVPTGTRLRALASCMLWLAVLLAGRWIGFL</sequence>
<comment type="caution">
    <text evidence="3">The sequence shown here is derived from an EMBL/GenBank/DDBJ whole genome shotgun (WGS) entry which is preliminary data.</text>
</comment>
<dbReference type="EMBL" id="QFPP01000249">
    <property type="protein sequence ID" value="PZQ71220.1"/>
    <property type="molecule type" value="Genomic_DNA"/>
</dbReference>
<dbReference type="Proteomes" id="UP000249135">
    <property type="component" value="Unassembled WGS sequence"/>
</dbReference>
<accession>A0A2W5S846</accession>
<protein>
    <submittedName>
        <fullName evidence="3">DUF2214 domain-containing protein</fullName>
    </submittedName>
</protein>
<evidence type="ECO:0000259" key="2">
    <source>
        <dbReference type="Pfam" id="PF20349"/>
    </source>
</evidence>
<gene>
    <name evidence="3" type="ORF">DI563_17740</name>
</gene>
<feature type="domain" description="DUF6644" evidence="2">
    <location>
        <begin position="31"/>
        <end position="160"/>
    </location>
</feature>
<evidence type="ECO:0000313" key="3">
    <source>
        <dbReference type="EMBL" id="PZQ71220.1"/>
    </source>
</evidence>
<reference evidence="3 4" key="1">
    <citation type="submission" date="2017-08" db="EMBL/GenBank/DDBJ databases">
        <title>Infants hospitalized years apart are colonized by the same room-sourced microbial strains.</title>
        <authorList>
            <person name="Brooks B."/>
            <person name="Olm M.R."/>
            <person name="Firek B.A."/>
            <person name="Baker R."/>
            <person name="Thomas B.C."/>
            <person name="Morowitz M.J."/>
            <person name="Banfield J.F."/>
        </authorList>
    </citation>
    <scope>NUCLEOTIDE SEQUENCE [LARGE SCALE GENOMIC DNA]</scope>
    <source>
        <strain evidence="3">S2_005_003_R2_41</strain>
    </source>
</reference>
<dbReference type="InterPro" id="IPR046586">
    <property type="entry name" value="DUF6644"/>
</dbReference>
<name>A0A2W5S846_VARPD</name>